<feature type="compositionally biased region" description="Low complexity" evidence="1">
    <location>
        <begin position="172"/>
        <end position="187"/>
    </location>
</feature>
<feature type="compositionally biased region" description="Polar residues" evidence="1">
    <location>
        <begin position="115"/>
        <end position="124"/>
    </location>
</feature>
<feature type="compositionally biased region" description="Basic and acidic residues" evidence="1">
    <location>
        <begin position="102"/>
        <end position="112"/>
    </location>
</feature>
<comment type="caution">
    <text evidence="3">The sequence shown here is derived from an EMBL/GenBank/DDBJ whole genome shotgun (WGS) entry which is preliminary data.</text>
</comment>
<reference evidence="3 4" key="1">
    <citation type="submission" date="2024-10" db="EMBL/GenBank/DDBJ databases">
        <title>Updated reference genomes for cyclostephanoid diatoms.</title>
        <authorList>
            <person name="Roberts W.R."/>
            <person name="Alverson A.J."/>
        </authorList>
    </citation>
    <scope>NUCLEOTIDE SEQUENCE [LARGE SCALE GENOMIC DNA]</scope>
    <source>
        <strain evidence="3 4">AJA010-31</strain>
    </source>
</reference>
<protein>
    <recommendedName>
        <fullName evidence="2">Diatom pyrenoid component 2 domain-containing protein</fullName>
    </recommendedName>
</protein>
<dbReference type="AlphaFoldDB" id="A0ABD3NWK9"/>
<dbReference type="InterPro" id="IPR057486">
    <property type="entry name" value="DPC2"/>
</dbReference>
<feature type="region of interest" description="Disordered" evidence="1">
    <location>
        <begin position="101"/>
        <end position="195"/>
    </location>
</feature>
<evidence type="ECO:0000259" key="2">
    <source>
        <dbReference type="Pfam" id="PF25195"/>
    </source>
</evidence>
<feature type="compositionally biased region" description="Low complexity" evidence="1">
    <location>
        <begin position="269"/>
        <end position="283"/>
    </location>
</feature>
<dbReference type="Proteomes" id="UP001530400">
    <property type="component" value="Unassembled WGS sequence"/>
</dbReference>
<evidence type="ECO:0000313" key="4">
    <source>
        <dbReference type="Proteomes" id="UP001530400"/>
    </source>
</evidence>
<proteinExistence type="predicted"/>
<name>A0ABD3NWK9_9STRA</name>
<feature type="region of interest" description="Disordered" evidence="1">
    <location>
        <begin position="68"/>
        <end position="87"/>
    </location>
</feature>
<gene>
    <name evidence="3" type="ORF">ACHAWO_011580</name>
</gene>
<feature type="compositionally biased region" description="Low complexity" evidence="1">
    <location>
        <begin position="420"/>
        <end position="431"/>
    </location>
</feature>
<evidence type="ECO:0000313" key="3">
    <source>
        <dbReference type="EMBL" id="KAL3780124.1"/>
    </source>
</evidence>
<sequence>MRSITELILLAPVVQKAFGFHLQPLRSAAGKCNSGNTWHITALRSSFTDLSGRDDQDEKIQILLDSLDSLRTAPKEPDQEPVQEDPMDDMVEKMAMPLKFFKGKEQDKKSVDKSVATNDNASDEQNLKVVDDSGGSSPTAGGVDVSADESTAVAVKPTDDTTSSTSAELPKEASTTSKASTAPAATEDTPTKSSISAQMMKTKDEQPLAKSATATILAEDKLAPIKATKPVETKDSSAGVETQSSATEEKYFDDSLFRKIFERPQVIDQSVESKSSRQSTSTSNDAEASIDSNFKALFQIIQPPTLPSFAPPDFGSLEFGLVGGAIVIISLYLSLAAYLRGVDKDEGYAEWDQYKRKEPKETTVTKEAQKQDIDVAMNAAVSAVKDSTEQTTPYGLANKGQNPFMTKPVEINTNAAAAKASAPKASATKASVTVPSPPKPIRDVVSAKALDTQTNDHVAQQLERLNKLEKDAASIESIIAGRVIPSSAGSIEVQKIEEYCEPAKVNPECSESISDYLGSVSKQEVEEGAQKVAAQKIISYLDSLSTNPSKQEPVFRGTLPTKAKVVAKKEPSRTSAAFSSYLDALSSGSVQEAPSAKAVAGYLEMLTTESTKVDNRIVEVEDRLNRLESSVASLPDNIASRLIEWQTRQDKKMNDEIEKIKMYLMEEASDDNKDKNVR</sequence>
<accession>A0ABD3NWK9</accession>
<organism evidence="3 4">
    <name type="scientific">Cyclotella atomus</name>
    <dbReference type="NCBI Taxonomy" id="382360"/>
    <lineage>
        <taxon>Eukaryota</taxon>
        <taxon>Sar</taxon>
        <taxon>Stramenopiles</taxon>
        <taxon>Ochrophyta</taxon>
        <taxon>Bacillariophyta</taxon>
        <taxon>Coscinodiscophyceae</taxon>
        <taxon>Thalassiosirophycidae</taxon>
        <taxon>Stephanodiscales</taxon>
        <taxon>Stephanodiscaceae</taxon>
        <taxon>Cyclotella</taxon>
    </lineage>
</organism>
<evidence type="ECO:0000256" key="1">
    <source>
        <dbReference type="SAM" id="MobiDB-lite"/>
    </source>
</evidence>
<keyword evidence="4" id="KW-1185">Reference proteome</keyword>
<dbReference type="EMBL" id="JALLPJ020000905">
    <property type="protein sequence ID" value="KAL3780124.1"/>
    <property type="molecule type" value="Genomic_DNA"/>
</dbReference>
<feature type="region of interest" description="Disordered" evidence="1">
    <location>
        <begin position="420"/>
        <end position="440"/>
    </location>
</feature>
<feature type="region of interest" description="Disordered" evidence="1">
    <location>
        <begin position="268"/>
        <end position="287"/>
    </location>
</feature>
<feature type="domain" description="Diatom pyrenoid component 2" evidence="2">
    <location>
        <begin position="495"/>
        <end position="613"/>
    </location>
</feature>
<dbReference type="Pfam" id="PF25195">
    <property type="entry name" value="DPC2"/>
    <property type="match status" value="1"/>
</dbReference>